<evidence type="ECO:0000259" key="8">
    <source>
        <dbReference type="PROSITE" id="PS50835"/>
    </source>
</evidence>
<dbReference type="PANTHER" id="PTHR45080">
    <property type="entry name" value="CONTACTIN 5"/>
    <property type="match status" value="1"/>
</dbReference>
<feature type="domain" description="Ig-like" evidence="8">
    <location>
        <begin position="103"/>
        <end position="203"/>
    </location>
</feature>
<protein>
    <recommendedName>
        <fullName evidence="8">Ig-like domain-containing protein</fullName>
    </recommendedName>
</protein>
<dbReference type="SMART" id="SM00408">
    <property type="entry name" value="IGc2"/>
    <property type="match status" value="2"/>
</dbReference>
<feature type="region of interest" description="Disordered" evidence="5">
    <location>
        <begin position="237"/>
        <end position="265"/>
    </location>
</feature>
<name>A0AAV2PWN0_MEGNR</name>
<dbReference type="InterPro" id="IPR050958">
    <property type="entry name" value="Cell_Adh-Cytoskel_Orgn"/>
</dbReference>
<evidence type="ECO:0000256" key="5">
    <source>
        <dbReference type="SAM" id="MobiDB-lite"/>
    </source>
</evidence>
<dbReference type="InterPro" id="IPR013098">
    <property type="entry name" value="Ig_I-set"/>
</dbReference>
<keyword evidence="2" id="KW-0677">Repeat</keyword>
<evidence type="ECO:0000256" key="4">
    <source>
        <dbReference type="ARBA" id="ARBA00023319"/>
    </source>
</evidence>
<feature type="chain" id="PRO_5043550794" description="Ig-like domain-containing protein" evidence="7">
    <location>
        <begin position="24"/>
        <end position="464"/>
    </location>
</feature>
<evidence type="ECO:0000313" key="9">
    <source>
        <dbReference type="EMBL" id="CAL4065990.1"/>
    </source>
</evidence>
<dbReference type="GO" id="GO:0007156">
    <property type="term" value="P:homophilic cell adhesion via plasma membrane adhesion molecules"/>
    <property type="evidence" value="ECO:0007669"/>
    <property type="project" value="TreeGrafter"/>
</dbReference>
<evidence type="ECO:0000256" key="1">
    <source>
        <dbReference type="ARBA" id="ARBA00022729"/>
    </source>
</evidence>
<keyword evidence="3" id="KW-1015">Disulfide bond</keyword>
<dbReference type="Gene3D" id="2.60.40.10">
    <property type="entry name" value="Immunoglobulins"/>
    <property type="match status" value="3"/>
</dbReference>
<evidence type="ECO:0000313" key="10">
    <source>
        <dbReference type="Proteomes" id="UP001497623"/>
    </source>
</evidence>
<gene>
    <name evidence="9" type="ORF">MNOR_LOCUS5237</name>
</gene>
<dbReference type="Proteomes" id="UP001497623">
    <property type="component" value="Unassembled WGS sequence"/>
</dbReference>
<dbReference type="AlphaFoldDB" id="A0AAV2PWN0"/>
<dbReference type="InterPro" id="IPR013783">
    <property type="entry name" value="Ig-like_fold"/>
</dbReference>
<organism evidence="9 10">
    <name type="scientific">Meganyctiphanes norvegica</name>
    <name type="common">Northern krill</name>
    <name type="synonym">Thysanopoda norvegica</name>
    <dbReference type="NCBI Taxonomy" id="48144"/>
    <lineage>
        <taxon>Eukaryota</taxon>
        <taxon>Metazoa</taxon>
        <taxon>Ecdysozoa</taxon>
        <taxon>Arthropoda</taxon>
        <taxon>Crustacea</taxon>
        <taxon>Multicrustacea</taxon>
        <taxon>Malacostraca</taxon>
        <taxon>Eumalacostraca</taxon>
        <taxon>Eucarida</taxon>
        <taxon>Euphausiacea</taxon>
        <taxon>Euphausiidae</taxon>
        <taxon>Meganyctiphanes</taxon>
    </lineage>
</organism>
<keyword evidence="10" id="KW-1185">Reference proteome</keyword>
<sequence>MTRRCIFIAFVAVLIIRGSVCRAASGPIIITPGQPLSIHCNLTNTEAEGAKVDWIKDGEDSNILITGAKYEVEENNNTLSIKEAEPDDAGAYECRAKDTSTNPYSQTFSVYFFELEELTKSTFVTVGGNVTLDCLARGKPIPTVQWLKDEQKLNDSKYVYLKNTYQITNAKLLITNITQQDLGNYTCQVFINEEVHKTTTQLTFKRKGSKRGAGENLASQFEKELTNQINNLDSKKAAEGQVTGAAETTQPPSSRQLPTSSSDMSTKEEEKCWLAYSILTLKPNRKIKNLLHLTNKDAINDGTPKINWDEFDAVKLREFKDGVKLNTDGNAKYTAFENGTLLINKAKRNVDVGIYMCKIEALTKQFSVIFNYTVLNIICWQKIHKYFPIIAVEGENRELVAVCALEECPIKHVKILQSPYVSLYPLGGIALEFAVLAVVIAFFERRQRRAMELANGGYERQYDD</sequence>
<dbReference type="EMBL" id="CAXKWB010001992">
    <property type="protein sequence ID" value="CAL4065990.1"/>
    <property type="molecule type" value="Genomic_DNA"/>
</dbReference>
<evidence type="ECO:0000256" key="7">
    <source>
        <dbReference type="SAM" id="SignalP"/>
    </source>
</evidence>
<dbReference type="InterPro" id="IPR003599">
    <property type="entry name" value="Ig_sub"/>
</dbReference>
<dbReference type="SMART" id="SM00409">
    <property type="entry name" value="IG"/>
    <property type="match status" value="2"/>
</dbReference>
<dbReference type="Pfam" id="PF13927">
    <property type="entry name" value="Ig_3"/>
    <property type="match status" value="1"/>
</dbReference>
<evidence type="ECO:0000256" key="3">
    <source>
        <dbReference type="ARBA" id="ARBA00023157"/>
    </source>
</evidence>
<evidence type="ECO:0000256" key="6">
    <source>
        <dbReference type="SAM" id="Phobius"/>
    </source>
</evidence>
<accession>A0AAV2PWN0</accession>
<feature type="domain" description="Ig-like" evidence="8">
    <location>
        <begin position="30"/>
        <end position="100"/>
    </location>
</feature>
<dbReference type="SUPFAM" id="SSF48726">
    <property type="entry name" value="Immunoglobulin"/>
    <property type="match status" value="2"/>
</dbReference>
<keyword evidence="6" id="KW-0472">Membrane</keyword>
<feature type="signal peptide" evidence="7">
    <location>
        <begin position="1"/>
        <end position="23"/>
    </location>
</feature>
<proteinExistence type="predicted"/>
<comment type="caution">
    <text evidence="9">The sequence shown here is derived from an EMBL/GenBank/DDBJ whole genome shotgun (WGS) entry which is preliminary data.</text>
</comment>
<dbReference type="PANTHER" id="PTHR45080:SF8">
    <property type="entry name" value="IG-LIKE DOMAIN-CONTAINING PROTEIN"/>
    <property type="match status" value="1"/>
</dbReference>
<dbReference type="Pfam" id="PF07679">
    <property type="entry name" value="I-set"/>
    <property type="match status" value="1"/>
</dbReference>
<keyword evidence="6" id="KW-0812">Transmembrane</keyword>
<dbReference type="CDD" id="cd00096">
    <property type="entry name" value="Ig"/>
    <property type="match status" value="1"/>
</dbReference>
<dbReference type="PROSITE" id="PS50835">
    <property type="entry name" value="IG_LIKE"/>
    <property type="match status" value="2"/>
</dbReference>
<keyword evidence="1 7" id="KW-0732">Signal</keyword>
<dbReference type="InterPro" id="IPR036179">
    <property type="entry name" value="Ig-like_dom_sf"/>
</dbReference>
<dbReference type="FunFam" id="2.60.40.10:FF:000031">
    <property type="entry name" value="Myosin-binding protein C, slow type"/>
    <property type="match status" value="1"/>
</dbReference>
<reference evidence="9 10" key="1">
    <citation type="submission" date="2024-05" db="EMBL/GenBank/DDBJ databases">
        <authorList>
            <person name="Wallberg A."/>
        </authorList>
    </citation>
    <scope>NUCLEOTIDE SEQUENCE [LARGE SCALE GENOMIC DNA]</scope>
</reference>
<feature type="compositionally biased region" description="Polar residues" evidence="5">
    <location>
        <begin position="246"/>
        <end position="264"/>
    </location>
</feature>
<evidence type="ECO:0000256" key="2">
    <source>
        <dbReference type="ARBA" id="ARBA00022737"/>
    </source>
</evidence>
<keyword evidence="4" id="KW-0393">Immunoglobulin domain</keyword>
<dbReference type="InterPro" id="IPR003598">
    <property type="entry name" value="Ig_sub2"/>
</dbReference>
<feature type="non-terminal residue" evidence="9">
    <location>
        <position position="464"/>
    </location>
</feature>
<dbReference type="GO" id="GO:0005886">
    <property type="term" value="C:plasma membrane"/>
    <property type="evidence" value="ECO:0007669"/>
    <property type="project" value="TreeGrafter"/>
</dbReference>
<keyword evidence="6" id="KW-1133">Transmembrane helix</keyword>
<dbReference type="InterPro" id="IPR007110">
    <property type="entry name" value="Ig-like_dom"/>
</dbReference>
<feature type="transmembrane region" description="Helical" evidence="6">
    <location>
        <begin position="423"/>
        <end position="443"/>
    </location>
</feature>